<comment type="caution">
    <text evidence="3">The sequence shown here is derived from an EMBL/GenBank/DDBJ whole genome shotgun (WGS) entry which is preliminary data.</text>
</comment>
<feature type="transmembrane region" description="Helical" evidence="2">
    <location>
        <begin position="83"/>
        <end position="102"/>
    </location>
</feature>
<dbReference type="RefSeq" id="WP_264511565.1">
    <property type="nucleotide sequence ID" value="NZ_JAPDDR010000002.1"/>
</dbReference>
<evidence type="ECO:0000313" key="3">
    <source>
        <dbReference type="EMBL" id="MCW1912787.1"/>
    </source>
</evidence>
<protein>
    <submittedName>
        <fullName evidence="3">Uncharacterized protein</fullName>
    </submittedName>
</protein>
<keyword evidence="2" id="KW-1133">Transmembrane helix</keyword>
<keyword evidence="2" id="KW-0472">Membrane</keyword>
<evidence type="ECO:0000256" key="2">
    <source>
        <dbReference type="SAM" id="Phobius"/>
    </source>
</evidence>
<organism evidence="3 4">
    <name type="scientific">Luteolibacter rhizosphaerae</name>
    <dbReference type="NCBI Taxonomy" id="2989719"/>
    <lineage>
        <taxon>Bacteria</taxon>
        <taxon>Pseudomonadati</taxon>
        <taxon>Verrucomicrobiota</taxon>
        <taxon>Verrucomicrobiia</taxon>
        <taxon>Verrucomicrobiales</taxon>
        <taxon>Verrucomicrobiaceae</taxon>
        <taxon>Luteolibacter</taxon>
    </lineage>
</organism>
<reference evidence="3" key="1">
    <citation type="submission" date="2022-10" db="EMBL/GenBank/DDBJ databases">
        <title>Luteolibacter sp. GHJ8, whole genome shotgun sequencing project.</title>
        <authorList>
            <person name="Zhao G."/>
            <person name="Shen L."/>
        </authorList>
    </citation>
    <scope>NUCLEOTIDE SEQUENCE</scope>
    <source>
        <strain evidence="3">GHJ8</strain>
    </source>
</reference>
<accession>A0ABT3FYX0</accession>
<evidence type="ECO:0000313" key="4">
    <source>
        <dbReference type="Proteomes" id="UP001165653"/>
    </source>
</evidence>
<sequence>MSEIPGAWFHCCHCGKLFKAPADPDTRGPCAECGHDPVTGAELQADSDTSARVLRRVRKHGESSHHHQHKAKRSRHARKKARVLMYFVAAWVALVAFAAIFLKRGSTAAPTPAPDYVEKSDAPSIDDLQFLQDHMEECSDRVVAFLNSTDAAGRAQQVLRAEQLIPRMTRYYELNPALPVQENLSLPYQGMIKTSAGPAIESIWRRGNGELLEAVFFEEKGEWKIDWDAMVRYSSEPWALFLAAQGPGEGEFRLLARERVGAGGHNDESIGLVLYRQRPGFPGETLNPSPEVRVVRASALGRAIEDAFKARQEKVAPFGSKAFENDPDGMIRLRVKMSRSGDETRVFKIEELLATHWLDLPSTPIKAGE</sequence>
<name>A0ABT3FYX0_9BACT</name>
<dbReference type="Proteomes" id="UP001165653">
    <property type="component" value="Unassembled WGS sequence"/>
</dbReference>
<proteinExistence type="predicted"/>
<keyword evidence="4" id="KW-1185">Reference proteome</keyword>
<keyword evidence="2" id="KW-0812">Transmembrane</keyword>
<feature type="region of interest" description="Disordered" evidence="1">
    <location>
        <begin position="58"/>
        <end position="77"/>
    </location>
</feature>
<gene>
    <name evidence="3" type="ORF">OJ996_04335</name>
</gene>
<dbReference type="EMBL" id="JAPDDR010000002">
    <property type="protein sequence ID" value="MCW1912787.1"/>
    <property type="molecule type" value="Genomic_DNA"/>
</dbReference>
<feature type="compositionally biased region" description="Basic residues" evidence="1">
    <location>
        <begin position="66"/>
        <end position="77"/>
    </location>
</feature>
<evidence type="ECO:0000256" key="1">
    <source>
        <dbReference type="SAM" id="MobiDB-lite"/>
    </source>
</evidence>